<dbReference type="GO" id="GO:0008610">
    <property type="term" value="P:lipid biosynthetic process"/>
    <property type="evidence" value="ECO:0007669"/>
    <property type="project" value="UniProtKB-ARBA"/>
</dbReference>
<dbReference type="SUPFAM" id="SSF47336">
    <property type="entry name" value="ACP-like"/>
    <property type="match status" value="3"/>
</dbReference>
<dbReference type="CDD" id="cd05930">
    <property type="entry name" value="A_NRPS"/>
    <property type="match status" value="3"/>
</dbReference>
<comment type="cofactor">
    <cofactor evidence="1">
        <name>pantetheine 4'-phosphate</name>
        <dbReference type="ChEBI" id="CHEBI:47942"/>
    </cofactor>
</comment>
<gene>
    <name evidence="7" type="ORF">H4281_01305</name>
</gene>
<dbReference type="GO" id="GO:0072330">
    <property type="term" value="P:monocarboxylic acid biosynthetic process"/>
    <property type="evidence" value="ECO:0007669"/>
    <property type="project" value="UniProtKB-ARBA"/>
</dbReference>
<dbReference type="FunFam" id="3.40.50.12780:FF:000012">
    <property type="entry name" value="Non-ribosomal peptide synthetase"/>
    <property type="match status" value="1"/>
</dbReference>
<evidence type="ECO:0000256" key="5">
    <source>
        <dbReference type="ARBA" id="ARBA00023004"/>
    </source>
</evidence>
<dbReference type="InterPro" id="IPR010071">
    <property type="entry name" value="AA_adenyl_dom"/>
</dbReference>
<dbReference type="FunFam" id="3.30.559.10:FF:000012">
    <property type="entry name" value="Non-ribosomal peptide synthetase"/>
    <property type="match status" value="1"/>
</dbReference>
<dbReference type="Proteomes" id="UP000526734">
    <property type="component" value="Unassembled WGS sequence"/>
</dbReference>
<dbReference type="GO" id="GO:0031177">
    <property type="term" value="F:phosphopantetheine binding"/>
    <property type="evidence" value="ECO:0007669"/>
    <property type="project" value="InterPro"/>
</dbReference>
<dbReference type="RefSeq" id="WP_182889001.1">
    <property type="nucleotide sequence ID" value="NZ_JACGZW010000001.1"/>
</dbReference>
<dbReference type="InterPro" id="IPR003819">
    <property type="entry name" value="TauD/TfdA-like"/>
</dbReference>
<dbReference type="InterPro" id="IPR042099">
    <property type="entry name" value="ANL_N_sf"/>
</dbReference>
<keyword evidence="3" id="KW-0597">Phosphoprotein</keyword>
<feature type="domain" description="Carrier" evidence="6">
    <location>
        <begin position="3040"/>
        <end position="3114"/>
    </location>
</feature>
<dbReference type="SUPFAM" id="SSF52777">
    <property type="entry name" value="CoA-dependent acyltransferases"/>
    <property type="match status" value="8"/>
</dbReference>
<dbReference type="Gene3D" id="3.40.50.12780">
    <property type="entry name" value="N-terminal domain of ligase-like"/>
    <property type="match status" value="1"/>
</dbReference>
<dbReference type="PROSITE" id="PS00455">
    <property type="entry name" value="AMP_BINDING"/>
    <property type="match status" value="3"/>
</dbReference>
<evidence type="ECO:0000259" key="6">
    <source>
        <dbReference type="PROSITE" id="PS50075"/>
    </source>
</evidence>
<dbReference type="Pfam" id="PF02668">
    <property type="entry name" value="TauD"/>
    <property type="match status" value="1"/>
</dbReference>
<dbReference type="PANTHER" id="PTHR45527:SF1">
    <property type="entry name" value="FATTY ACID SYNTHASE"/>
    <property type="match status" value="1"/>
</dbReference>
<evidence type="ECO:0000256" key="1">
    <source>
        <dbReference type="ARBA" id="ARBA00001957"/>
    </source>
</evidence>
<dbReference type="SUPFAM" id="SSF51197">
    <property type="entry name" value="Clavaminate synthase-like"/>
    <property type="match status" value="1"/>
</dbReference>
<dbReference type="PROSITE" id="PS00012">
    <property type="entry name" value="PHOSPHOPANTETHEINE"/>
    <property type="match status" value="1"/>
</dbReference>
<proteinExistence type="predicted"/>
<dbReference type="NCBIfam" id="NF003417">
    <property type="entry name" value="PRK04813.1"/>
    <property type="match status" value="3"/>
</dbReference>
<dbReference type="FunFam" id="2.30.38.10:FF:000001">
    <property type="entry name" value="Non-ribosomal peptide synthetase PvdI"/>
    <property type="match status" value="1"/>
</dbReference>
<name>A0A7W3VRJ8_9PSEU</name>
<feature type="domain" description="Carrier" evidence="6">
    <location>
        <begin position="2020"/>
        <end position="2095"/>
    </location>
</feature>
<dbReference type="GO" id="GO:0044550">
    <property type="term" value="P:secondary metabolite biosynthetic process"/>
    <property type="evidence" value="ECO:0007669"/>
    <property type="project" value="TreeGrafter"/>
</dbReference>
<dbReference type="InterPro" id="IPR006162">
    <property type="entry name" value="Ppantetheine_attach_site"/>
</dbReference>
<evidence type="ECO:0000256" key="4">
    <source>
        <dbReference type="ARBA" id="ARBA00023002"/>
    </source>
</evidence>
<feature type="domain" description="Carrier" evidence="6">
    <location>
        <begin position="982"/>
        <end position="1057"/>
    </location>
</feature>
<dbReference type="InterPro" id="IPR000873">
    <property type="entry name" value="AMP-dep_synth/lig_dom"/>
</dbReference>
<keyword evidence="5" id="KW-0408">Iron</keyword>
<dbReference type="GO" id="GO:0043041">
    <property type="term" value="P:amino acid activation for nonribosomal peptide biosynthetic process"/>
    <property type="evidence" value="ECO:0007669"/>
    <property type="project" value="TreeGrafter"/>
</dbReference>
<dbReference type="NCBIfam" id="TIGR01733">
    <property type="entry name" value="AA-adenyl-dom"/>
    <property type="match status" value="3"/>
</dbReference>
<dbReference type="Gene3D" id="3.60.130.10">
    <property type="entry name" value="Clavaminate synthase-like"/>
    <property type="match status" value="1"/>
</dbReference>
<dbReference type="Gene3D" id="1.10.1200.10">
    <property type="entry name" value="ACP-like"/>
    <property type="match status" value="3"/>
</dbReference>
<dbReference type="EMBL" id="JACGZW010000001">
    <property type="protein sequence ID" value="MBB1151760.1"/>
    <property type="molecule type" value="Genomic_DNA"/>
</dbReference>
<dbReference type="CDD" id="cd19531">
    <property type="entry name" value="LCL_NRPS-like"/>
    <property type="match status" value="4"/>
</dbReference>
<dbReference type="InterPro" id="IPR042098">
    <property type="entry name" value="TauD-like_sf"/>
</dbReference>
<dbReference type="Gene3D" id="3.30.559.30">
    <property type="entry name" value="Nonribosomal peptide synthetase, condensation domain"/>
    <property type="match status" value="4"/>
</dbReference>
<dbReference type="PROSITE" id="PS50075">
    <property type="entry name" value="CARRIER"/>
    <property type="match status" value="3"/>
</dbReference>
<dbReference type="InterPro" id="IPR036736">
    <property type="entry name" value="ACP-like_sf"/>
</dbReference>
<dbReference type="InterPro" id="IPR020806">
    <property type="entry name" value="PKS_PP-bd"/>
</dbReference>
<dbReference type="FunFam" id="1.10.1200.10:FF:000016">
    <property type="entry name" value="Non-ribosomal peptide synthase"/>
    <property type="match status" value="2"/>
</dbReference>
<evidence type="ECO:0000313" key="7">
    <source>
        <dbReference type="EMBL" id="MBB1151760.1"/>
    </source>
</evidence>
<dbReference type="Gene3D" id="3.30.300.30">
    <property type="match status" value="3"/>
</dbReference>
<dbReference type="Gene3D" id="3.40.50.980">
    <property type="match status" value="4"/>
</dbReference>
<reference evidence="7 8" key="1">
    <citation type="submission" date="2020-08" db="EMBL/GenBank/DDBJ databases">
        <title>Amycolatopsis sp. nov. DR6-1 isolated from Dendrobium heterocarpum.</title>
        <authorList>
            <person name="Tedsree N."/>
            <person name="Kuncharoen N."/>
            <person name="Likhitwitayawuid K."/>
            <person name="Tanasupawat S."/>
        </authorList>
    </citation>
    <scope>NUCLEOTIDE SEQUENCE [LARGE SCALE GENOMIC DNA]</scope>
    <source>
        <strain evidence="7 8">DR6-1</strain>
    </source>
</reference>
<dbReference type="InterPro" id="IPR025110">
    <property type="entry name" value="AMP-bd_C"/>
</dbReference>
<keyword evidence="2" id="KW-0596">Phosphopantetheine</keyword>
<evidence type="ECO:0000313" key="8">
    <source>
        <dbReference type="Proteomes" id="UP000526734"/>
    </source>
</evidence>
<evidence type="ECO:0000256" key="3">
    <source>
        <dbReference type="ARBA" id="ARBA00022553"/>
    </source>
</evidence>
<dbReference type="FunFam" id="3.40.50.980:FF:000001">
    <property type="entry name" value="Non-ribosomal peptide synthetase"/>
    <property type="match status" value="2"/>
</dbReference>
<dbReference type="Pfam" id="PF00668">
    <property type="entry name" value="Condensation"/>
    <property type="match status" value="4"/>
</dbReference>
<dbReference type="Pfam" id="PF13193">
    <property type="entry name" value="AMP-binding_C"/>
    <property type="match status" value="3"/>
</dbReference>
<evidence type="ECO:0000256" key="2">
    <source>
        <dbReference type="ARBA" id="ARBA00022450"/>
    </source>
</evidence>
<dbReference type="Gene3D" id="3.30.559.10">
    <property type="entry name" value="Chloramphenicol acetyltransferase-like domain"/>
    <property type="match status" value="4"/>
</dbReference>
<accession>A0A7W3VRJ8</accession>
<dbReference type="Pfam" id="PF00550">
    <property type="entry name" value="PP-binding"/>
    <property type="match status" value="3"/>
</dbReference>
<dbReference type="InterPro" id="IPR001242">
    <property type="entry name" value="Condensation_dom"/>
</dbReference>
<dbReference type="InterPro" id="IPR045851">
    <property type="entry name" value="AMP-bd_C_sf"/>
</dbReference>
<keyword evidence="8" id="KW-1185">Reference proteome</keyword>
<protein>
    <submittedName>
        <fullName evidence="7">Amino acid adenylation domain-containing protein</fullName>
    </submittedName>
</protein>
<organism evidence="7 8">
    <name type="scientific">Amycolatopsis dendrobii</name>
    <dbReference type="NCBI Taxonomy" id="2760662"/>
    <lineage>
        <taxon>Bacteria</taxon>
        <taxon>Bacillati</taxon>
        <taxon>Actinomycetota</taxon>
        <taxon>Actinomycetes</taxon>
        <taxon>Pseudonocardiales</taxon>
        <taxon>Pseudonocardiaceae</taxon>
        <taxon>Amycolatopsis</taxon>
    </lineage>
</organism>
<dbReference type="InterPro" id="IPR020845">
    <property type="entry name" value="AMP-binding_CS"/>
</dbReference>
<sequence length="3868" mass="418050">MPGHSSGKFGLTAGQLEEFERVLLDEGLAAPGDAGIPRRTPGAAAPASFAQERLWLAEHLDAGSAYNVAVAVDVEGDLDRDCLSWALGEVVRRHEALRTTFDSADGAPTQRINDRGSAPVTTVDAREWTDDAVEERTVSEARRTFDLAAGPLLRACLLCRSAARHRLVLTVHHIVVDGWSMGVLVSEWLELYESRRAGRAPALAEVALHYADFACWQREWLTGDRVERQLAHWRTALAGLPELDLPTDRLRPAVPTGEGAEHVFALPAALRAPAAELCRREGVTLFMLILAATQVLLAHESGQDDIAVGSPIAGRPRPELENVVGFFSNTLVLRGRLRAAETFREYLGRAREATLTAYENQDVPFERLVEELAPRRALDRAPLFQAMLVLDAPLPEISLPGLRVSARPVDTRSSMFDLTITLDERLAGSVTYRADLFAPATIARLARRLGEVLERITADPDVPLARLAEPGAAERERLFAMGTGKAEAPDRSVVSRIEEQADRTPDAVALMFGEKTWTYRQLDQRANRLAHRLRELGAVPDTVVALLLERSPDLLIAMLAVLKAGGAHLPLDPADPDERLAALVAHSGAAVLVTARPDRLPGMGIATIGAEADGPDTRLPLNATADNLAYVRYTSGSTGKPKGVAVTVGNQAHVVDSVVSTLGLNAGTRMLGRATVVFDMAEVELLAPLVAGGAVVLLDEEQSRDQRAVVAAVNAGRCTAVQTTPSLWRTMLDLGMAPPSGMAFLTAGEALTAGLAAELRARSARLVNLYGPAEATTATVGDITAEPEGLPSIGGVFGSTFVVVLGRDGRLVREGVVGELYVDGGGVARGYLGEPGLTAERFVPNPFSGHGARLYRTGDLVRWRPSGVLEYIGRADHQVKIHGIRVEPGEVQAVLAGEESVAGVAVVAAGRGQSTRLIAYVVAAPGYRFDERGLRTYAARFLPAALVPSAFVELAALPLNANGKLDRFALPEPPAAVPDDSKPATPEEHLLAQVWADLLELPAVGVHSDFFALGGHSLLATQLMARVQKLFSVELPLRAVFESPTIARLAAAIVEGRAAHPALPPVVPAEHDVPPLSFAQERLWFVDQLLGGAAYNIAIAVGLTGELHAESLTWALEQLMLRHEVLRTTFEADGGEPVQRIRPDARIAVKTVDTAGWAAADVDAFAARHASEPFDLARDTLVRACLLRSAETEHLLVLTIHHIVVDGWSMGVIVSELAELYASRRDGRSPALPEADLQYADYAVWQRGWLRGDRLDQQLGYWREQLADVPVLALPTDFPRPAVPAGEGAEFEFALPAELRGPVAELCRREGVTLFMLLLAAAQVLLAHDSGQHDIAIGSPIAGRRRPELERLVGFFVNTLVLRGRVQFDVPFRDLLAGVRETTLAAYEHQDIPFERLVEEIAPQRELDRTPLFQVMLVLQNAPLPALSLDGVEVTARSVDTGSAMFDLTVTFDEELTGTVTYRTDLFAEPTIARFTRHLGEILAAVVADAGISVAVLGEPTGEERHRLLADWNGDPEPQRTPSVRELIEAQADRAPEATALHFGDQRFSYGEIEIRANRLANRLRRAGAGPDAIVAVCLDRSPELVVTLVAVLKAGAAYLPVDPTDPAERLQALIARSGAPVVATEERHRARLAMPGPEFVCVEDVGDDESAARPAIRPAADNLAYVRYTSGSTGRPKGVSITVGNQSHFVGSAISLLGIDSASRVLARANANFDMTEVEVLSPLCAGAAVVLLGEDEARDQRAVAAAINEGRCTVAQTTPSLWRTILDLGLDPAPDVTFITAGEALTADLSRRLQPMCKRLLNLYGPTEITVYATYDVVDDPEAAPAIGGAFGSTFLVVLGPDGRMVREGVVGELHVGGGGVGRGYLGAPALTAERFVPDPFGPPGSRLYRSGDLVRWRADGSLEYAGRIDHQVKIHGIRVEPGEIQGVLSEHGSVDDVAVVAAGEGPDARLVAYVVPAPGEAVDSAVLREYLTRFLPLALVPSAFVELAALPLNVNGKLDRFALPAPPMTTVEADTAAPRTVEEELLAQVWAELLGAENPGIHDDFFALGGHSLLATRLMARVQTLFAVELPLRVVFESSTIAALAKVIESGRGAHPALPALDRAPQHDGAMLSYAQERLWLLDQLVGGVAYNIAAGVGLVGNLDTDALDHALTDLVARHEALRTTFEDTCAGPVQRVHSPGPVRAEVVDTTGPLDELASAQARLPFDLSRGPLLRASLLRSSPVEHLLVLTIHHIVVDGWSMGVLVSELLELYAAHHAARPSTLDEPVLQYADYAHWQRGWLRGERLDRQLAYWREQLADLPVVSLPADRPRPAVPTGAGAEFEFAFPASLLEKIGRLCREEGATLYMVLLAALELVLAHHTGQRDIVVGSPVAGRRRPELESLVGFFVNTLVLRGRVDAGESFADLLARVRETTLAAFEHQDAPFERLVEELAPHRDLDRSPLFQIMLVLQNAPLPEIELPGLTVTPRPVDTRASMFDLTVTFDEQLAGTVTYRTDLYERNTIARLIEDLRRALEKAAEAPGRAVELLDAGERARLTELASGPRTQIPAVCLHELVAAQARRTPDAVAVHAERVLTYAELDACADALAARLRACGVGPDTRVAIALHRCAALPVALLGTLKAGGCCVPLDLDQPIERLRAIVSDSGAVAVVAGSDRLAGDLPRLEADLHAAGVPVESGAAPENLGYVIYTSGSTGRPKGVLVRHASLVNHMLWMNQAYPLGTGDRVLQKTAIGFDASIWEFWAPLLAGATLVLARSGDERDPGRLVHLLREHRITTLQVVPALLEVLLDTPGIAGCTALRRVFCGGESLPAAVARRFRAALPAQLVNLYGPAESCIDAVVHDVGPDSAVPIGRPVSNVRGYVLDDRHRLCAAGVVGELCLAGAGLARGYLGRPDLTAEAFVPDPFGGPGERLYRTGDLARMRSDGTFEHIGRRDSQLKIRGHRVEPAEIEAALSCHPAVREIAVAARGRLVAYVSLRPGTSLTLPQLRAYAADVLPAAMHPEALVVLDALPRGPHGKLDRPGLPVPPPPAPEVVRQPTTALERLVCTHFAAEFGHEVDPDASFFDLGGNSLQAMRLIARLRAASGRDIPLSMLFQSQSPALLAARLQESRGDQVPFEISRHRDRVPLSSAQRRMWLLHRIDPARTDHHIPVVVRLHGVLDVGALRAAMTDLVVRHEILRTRFVAAGSDVHGVISESREASLELGGSPDALIREPFDLAAGPVWRACVIPDGDDVHVLAVVVHHIVTDALSSAILMRDLAVLYRARRLRIAPALPALTAGYADYADWQRRWQQSAEHDRQLDYWRNQLAGLPRLPFRNGSEGARARFELPEQTRRRLAALAEAGRTTMFAATVALLGVLLHQHTGQTDLPVGVDMVNRPHAELDGVVGPFVNRVVLRTDLADLPTFRELIDRVRQTTEDARANQDVPFESVVAAVNPDRARRGDPLVDVLVVYDQETAPVRFDDLRVEEVDVPVGQLKAPLTFFLWNDGERLAGGFDVAAGAGAPEEFRDRFLRLAEACAAEPDRRVHESVDVVPRRKRGRFKGIRPTPVAAGPLPAVLTPPAGDVAEWISSVRTEIDDRLAAAGAIVFPRTGISAPESFDRVAAALCTTLYAENGEHMRIGATAHAQRPVPYAADRELLWHNENSFNAEWPGKIVFGCEQAAESGGETTLVDSREVYQRLDPALRRRFAEKNVMYQRTFGGGIGLGWAQVYGTGDRAEVERRCRAAGVRAEWTSDGRLRTRAVRPAAIRHPKTSAWAWFAQAQHWHIACLDDRTRAALQAKFREEDLPRHCFYGDGSPIEDSVMAEILGAYRALEVTYTWQKGDLMLVDNVLTAHGRRPYTGTRLQLVALGEPTPFSTGNGRRR</sequence>
<dbReference type="InterPro" id="IPR023213">
    <property type="entry name" value="CAT-like_dom_sf"/>
</dbReference>
<dbReference type="PANTHER" id="PTHR45527">
    <property type="entry name" value="NONRIBOSOMAL PEPTIDE SYNTHETASE"/>
    <property type="match status" value="1"/>
</dbReference>
<dbReference type="GO" id="GO:0016491">
    <property type="term" value="F:oxidoreductase activity"/>
    <property type="evidence" value="ECO:0007669"/>
    <property type="project" value="UniProtKB-KW"/>
</dbReference>
<dbReference type="GO" id="GO:0005737">
    <property type="term" value="C:cytoplasm"/>
    <property type="evidence" value="ECO:0007669"/>
    <property type="project" value="TreeGrafter"/>
</dbReference>
<comment type="caution">
    <text evidence="7">The sequence shown here is derived from an EMBL/GenBank/DDBJ whole genome shotgun (WGS) entry which is preliminary data.</text>
</comment>
<dbReference type="SMART" id="SM00823">
    <property type="entry name" value="PKS_PP"/>
    <property type="match status" value="3"/>
</dbReference>
<dbReference type="SUPFAM" id="SSF56801">
    <property type="entry name" value="Acetyl-CoA synthetase-like"/>
    <property type="match status" value="3"/>
</dbReference>
<dbReference type="InterPro" id="IPR009081">
    <property type="entry name" value="PP-bd_ACP"/>
</dbReference>
<dbReference type="Pfam" id="PF00501">
    <property type="entry name" value="AMP-binding"/>
    <property type="match status" value="3"/>
</dbReference>
<keyword evidence="4" id="KW-0560">Oxidoreductase</keyword>
<dbReference type="Gene3D" id="2.30.38.10">
    <property type="entry name" value="Luciferase, Domain 3"/>
    <property type="match status" value="2"/>
</dbReference>